<dbReference type="SUPFAM" id="SSF50891">
    <property type="entry name" value="Cyclophilin-like"/>
    <property type="match status" value="1"/>
</dbReference>
<name>A0A2S5JM83_9RHOB</name>
<dbReference type="InterPro" id="IPR010016">
    <property type="entry name" value="PxpB"/>
</dbReference>
<evidence type="ECO:0000313" key="5">
    <source>
        <dbReference type="EMBL" id="PPB82355.1"/>
    </source>
</evidence>
<dbReference type="InterPro" id="IPR029000">
    <property type="entry name" value="Cyclophilin-like_dom_sf"/>
</dbReference>
<feature type="domain" description="Carboxyltransferase" evidence="4">
    <location>
        <begin position="21"/>
        <end position="225"/>
    </location>
</feature>
<dbReference type="Gene3D" id="3.30.1360.40">
    <property type="match status" value="1"/>
</dbReference>
<accession>A0A2S5JM83</accession>
<keyword evidence="3" id="KW-0067">ATP-binding</keyword>
<keyword evidence="1" id="KW-0547">Nucleotide-binding</keyword>
<evidence type="ECO:0000313" key="6">
    <source>
        <dbReference type="Proteomes" id="UP000239736"/>
    </source>
</evidence>
<sequence>MSSPPSSSPCHLPSTDGRSWPRLAPLGVDGLLVSFGDRLGETANRAALSFRAAVQSAGLQGLAETAASLASVYLRFDPEGFDPAKAEQAVCALLASRDWYGAELPKGRRLWRIPCIFDPALAPQLAEAAQAAGMTVEAAIRSITRTRLRVQTIGFAPGQPYLGELSAEWDIPRQTRLTDRVPVGALCVAIRQMVLFSVSTPTGWRHVGQTAFRAFRPDSDQPFVLRAGDEVLFVPAPAETYPSLCESGPDGGATVEPIA</sequence>
<dbReference type="InterPro" id="IPR003833">
    <property type="entry name" value="CT_C_D"/>
</dbReference>
<organism evidence="5 6">
    <name type="scientific">Albidovulum inexpectatum</name>
    <dbReference type="NCBI Taxonomy" id="196587"/>
    <lineage>
        <taxon>Bacteria</taxon>
        <taxon>Pseudomonadati</taxon>
        <taxon>Pseudomonadota</taxon>
        <taxon>Alphaproteobacteria</taxon>
        <taxon>Rhodobacterales</taxon>
        <taxon>Paracoccaceae</taxon>
        <taxon>Albidovulum</taxon>
    </lineage>
</organism>
<evidence type="ECO:0000256" key="2">
    <source>
        <dbReference type="ARBA" id="ARBA00022801"/>
    </source>
</evidence>
<protein>
    <submittedName>
        <fullName evidence="5">KipI family sensor histidine kinase inhibitor</fullName>
    </submittedName>
</protein>
<dbReference type="OrthoDB" id="9778567at2"/>
<keyword evidence="2" id="KW-0378">Hydrolase</keyword>
<evidence type="ECO:0000256" key="3">
    <source>
        <dbReference type="ARBA" id="ARBA00022840"/>
    </source>
</evidence>
<comment type="caution">
    <text evidence="5">The sequence shown here is derived from an EMBL/GenBank/DDBJ whole genome shotgun (WGS) entry which is preliminary data.</text>
</comment>
<dbReference type="SUPFAM" id="SSF160467">
    <property type="entry name" value="PH0987 N-terminal domain-like"/>
    <property type="match status" value="1"/>
</dbReference>
<dbReference type="AlphaFoldDB" id="A0A2S5JM83"/>
<proteinExistence type="predicted"/>
<evidence type="ECO:0000259" key="4">
    <source>
        <dbReference type="SMART" id="SM00796"/>
    </source>
</evidence>
<gene>
    <name evidence="5" type="ORF">LV82_00284</name>
</gene>
<dbReference type="GO" id="GO:0016787">
    <property type="term" value="F:hydrolase activity"/>
    <property type="evidence" value="ECO:0007669"/>
    <property type="project" value="UniProtKB-KW"/>
</dbReference>
<dbReference type="Proteomes" id="UP000239736">
    <property type="component" value="Unassembled WGS sequence"/>
</dbReference>
<keyword evidence="6" id="KW-1185">Reference proteome</keyword>
<dbReference type="PANTHER" id="PTHR34698">
    <property type="entry name" value="5-OXOPROLINASE SUBUNIT B"/>
    <property type="match status" value="1"/>
</dbReference>
<dbReference type="Pfam" id="PF02682">
    <property type="entry name" value="CT_C_D"/>
    <property type="match status" value="1"/>
</dbReference>
<dbReference type="SMART" id="SM00796">
    <property type="entry name" value="AHS1"/>
    <property type="match status" value="1"/>
</dbReference>
<dbReference type="PANTHER" id="PTHR34698:SF2">
    <property type="entry name" value="5-OXOPROLINASE SUBUNIT B"/>
    <property type="match status" value="1"/>
</dbReference>
<dbReference type="GO" id="GO:0005524">
    <property type="term" value="F:ATP binding"/>
    <property type="evidence" value="ECO:0007669"/>
    <property type="project" value="UniProtKB-KW"/>
</dbReference>
<evidence type="ECO:0000256" key="1">
    <source>
        <dbReference type="ARBA" id="ARBA00022741"/>
    </source>
</evidence>
<dbReference type="Gene3D" id="2.40.100.10">
    <property type="entry name" value="Cyclophilin-like"/>
    <property type="match status" value="1"/>
</dbReference>
<reference evidence="5 6" key="1">
    <citation type="submission" date="2018-01" db="EMBL/GenBank/DDBJ databases">
        <title>Genomic Encyclopedia of Archaeal and Bacterial Type Strains, Phase II (KMG-II): from individual species to whole genera.</title>
        <authorList>
            <person name="Goeker M."/>
        </authorList>
    </citation>
    <scope>NUCLEOTIDE SEQUENCE [LARGE SCALE GENOMIC DNA]</scope>
    <source>
        <strain evidence="5 6">DSM 12048</strain>
    </source>
</reference>
<dbReference type="EMBL" id="PRDS01000001">
    <property type="protein sequence ID" value="PPB82355.1"/>
    <property type="molecule type" value="Genomic_DNA"/>
</dbReference>